<dbReference type="EMBL" id="PZQS01000002">
    <property type="protein sequence ID" value="PVD37070.1"/>
    <property type="molecule type" value="Genomic_DNA"/>
</dbReference>
<evidence type="ECO:0000313" key="1">
    <source>
        <dbReference type="EMBL" id="PVD37070.1"/>
    </source>
</evidence>
<protein>
    <submittedName>
        <fullName evidence="1">Uncharacterized protein</fullName>
    </submittedName>
</protein>
<proteinExistence type="predicted"/>
<reference evidence="1 2" key="1">
    <citation type="submission" date="2018-04" db="EMBL/GenBank/DDBJ databases">
        <title>The genome of golden apple snail Pomacea canaliculata provides insight into stress tolerance and invasive adaptation.</title>
        <authorList>
            <person name="Liu C."/>
            <person name="Liu B."/>
            <person name="Ren Y."/>
            <person name="Zhang Y."/>
            <person name="Wang H."/>
            <person name="Li S."/>
            <person name="Jiang F."/>
            <person name="Yin L."/>
            <person name="Zhang G."/>
            <person name="Qian W."/>
            <person name="Fan W."/>
        </authorList>
    </citation>
    <scope>NUCLEOTIDE SEQUENCE [LARGE SCALE GENOMIC DNA]</scope>
    <source>
        <strain evidence="1">SZHN2017</strain>
        <tissue evidence="1">Muscle</tissue>
    </source>
</reference>
<accession>A0A2T7PUK1</accession>
<sequence length="89" mass="9863">MLATVKSLAEEVLEREGRVLQVYQGCHLRYNISPVMQLAEPGLGGSTGKITGTNVRKFADSPLRGDDEDQKQTLDNVKDNNRILHSIIL</sequence>
<comment type="caution">
    <text evidence="1">The sequence shown here is derived from an EMBL/GenBank/DDBJ whole genome shotgun (WGS) entry which is preliminary data.</text>
</comment>
<dbReference type="Proteomes" id="UP000245119">
    <property type="component" value="Linkage Group LG2"/>
</dbReference>
<keyword evidence="2" id="KW-1185">Reference proteome</keyword>
<organism evidence="1 2">
    <name type="scientific">Pomacea canaliculata</name>
    <name type="common">Golden apple snail</name>
    <dbReference type="NCBI Taxonomy" id="400727"/>
    <lineage>
        <taxon>Eukaryota</taxon>
        <taxon>Metazoa</taxon>
        <taxon>Spiralia</taxon>
        <taxon>Lophotrochozoa</taxon>
        <taxon>Mollusca</taxon>
        <taxon>Gastropoda</taxon>
        <taxon>Caenogastropoda</taxon>
        <taxon>Architaenioglossa</taxon>
        <taxon>Ampullarioidea</taxon>
        <taxon>Ampullariidae</taxon>
        <taxon>Pomacea</taxon>
    </lineage>
</organism>
<dbReference type="AlphaFoldDB" id="A0A2T7PUK1"/>
<evidence type="ECO:0000313" key="2">
    <source>
        <dbReference type="Proteomes" id="UP000245119"/>
    </source>
</evidence>
<gene>
    <name evidence="1" type="ORF">C0Q70_04063</name>
</gene>
<name>A0A2T7PUK1_POMCA</name>